<evidence type="ECO:0000313" key="2">
    <source>
        <dbReference type="EMBL" id="KGH46917.1"/>
    </source>
</evidence>
<keyword evidence="1" id="KW-0472">Membrane</keyword>
<name>A0A098Y8X9_9ACTN</name>
<comment type="caution">
    <text evidence="2">The sequence shown here is derived from an EMBL/GenBank/DDBJ whole genome shotgun (WGS) entry which is preliminary data.</text>
</comment>
<dbReference type="Proteomes" id="UP000029713">
    <property type="component" value="Unassembled WGS sequence"/>
</dbReference>
<evidence type="ECO:0000256" key="1">
    <source>
        <dbReference type="SAM" id="Phobius"/>
    </source>
</evidence>
<feature type="transmembrane region" description="Helical" evidence="1">
    <location>
        <begin position="27"/>
        <end position="49"/>
    </location>
</feature>
<protein>
    <recommendedName>
        <fullName evidence="4">Nickel transporter</fullName>
    </recommendedName>
</protein>
<feature type="transmembrane region" description="Helical" evidence="1">
    <location>
        <begin position="70"/>
        <end position="94"/>
    </location>
</feature>
<keyword evidence="1" id="KW-0812">Transmembrane</keyword>
<accession>A0A098Y8X9</accession>
<dbReference type="AlphaFoldDB" id="A0A098Y8X9"/>
<sequence length="102" mass="10076">MGIAGGLVPSPSALIVLIASVGLGRTAFGILLVLAYGVGMAGTLTAVGLALVRLRGRLARRVADLRGDQLLARVALAVPVVTAGLVLVVGLALVTRGVVLGA</sequence>
<keyword evidence="3" id="KW-1185">Reference proteome</keyword>
<reference evidence="2 3" key="1">
    <citation type="submission" date="2014-07" db="EMBL/GenBank/DDBJ databases">
        <title>Biosystematic studies on Modestobacter strains isolated from extreme hyper-arid desert soil and from historic building.</title>
        <authorList>
            <person name="Bukarasam K."/>
            <person name="Bull A."/>
            <person name="Girard G."/>
            <person name="van Wezel G."/>
            <person name="Goodfellow M."/>
        </authorList>
    </citation>
    <scope>NUCLEOTIDE SEQUENCE [LARGE SCALE GENOMIC DNA]</scope>
    <source>
        <strain evidence="2 3">KNN45-2b</strain>
    </source>
</reference>
<gene>
    <name evidence="2" type="ORF">IN07_09515</name>
</gene>
<evidence type="ECO:0000313" key="3">
    <source>
        <dbReference type="Proteomes" id="UP000029713"/>
    </source>
</evidence>
<dbReference type="OrthoDB" id="271709at2"/>
<organism evidence="2 3">
    <name type="scientific">Modestobacter caceresii</name>
    <dbReference type="NCBI Taxonomy" id="1522368"/>
    <lineage>
        <taxon>Bacteria</taxon>
        <taxon>Bacillati</taxon>
        <taxon>Actinomycetota</taxon>
        <taxon>Actinomycetes</taxon>
        <taxon>Geodermatophilales</taxon>
        <taxon>Geodermatophilaceae</taxon>
        <taxon>Modestobacter</taxon>
    </lineage>
</organism>
<dbReference type="EMBL" id="JPMX01000035">
    <property type="protein sequence ID" value="KGH46917.1"/>
    <property type="molecule type" value="Genomic_DNA"/>
</dbReference>
<keyword evidence="1" id="KW-1133">Transmembrane helix</keyword>
<proteinExistence type="predicted"/>
<dbReference type="STRING" id="1522368.IN07_09515"/>
<evidence type="ECO:0008006" key="4">
    <source>
        <dbReference type="Google" id="ProtNLM"/>
    </source>
</evidence>